<dbReference type="Gene3D" id="3.40.50.1010">
    <property type="entry name" value="5'-nuclease"/>
    <property type="match status" value="1"/>
</dbReference>
<dbReference type="SUPFAM" id="SSF88723">
    <property type="entry name" value="PIN domain-like"/>
    <property type="match status" value="1"/>
</dbReference>
<dbReference type="InterPro" id="IPR029060">
    <property type="entry name" value="PIN-like_dom_sf"/>
</dbReference>
<dbReference type="RefSeq" id="WP_338199146.1">
    <property type="nucleotide sequence ID" value="NZ_JAEKNR010000039.1"/>
</dbReference>
<dbReference type="AlphaFoldDB" id="A0A934NC98"/>
<gene>
    <name evidence="1" type="ORF">JF922_03520</name>
</gene>
<dbReference type="EMBL" id="JAEKNR010000039">
    <property type="protein sequence ID" value="MBJ7597142.1"/>
    <property type="molecule type" value="Genomic_DNA"/>
</dbReference>
<evidence type="ECO:0000313" key="2">
    <source>
        <dbReference type="Proteomes" id="UP000612893"/>
    </source>
</evidence>
<organism evidence="1 2">
    <name type="scientific">Candidatus Nephthysia bennettiae</name>
    <dbReference type="NCBI Taxonomy" id="3127016"/>
    <lineage>
        <taxon>Bacteria</taxon>
        <taxon>Bacillati</taxon>
        <taxon>Candidatus Dormiibacterota</taxon>
        <taxon>Candidatus Dormibacteria</taxon>
        <taxon>Candidatus Dormibacterales</taxon>
        <taxon>Candidatus Dormibacteraceae</taxon>
        <taxon>Candidatus Nephthysia</taxon>
    </lineage>
</organism>
<sequence>MRSGERRAVARMFGALILEPVTEVIASQAAEHLGKYRRSHPGVDVVDYVVAATAQVLEARLLTLDVKHFPWSKASSLPFAESGPRRRSAELLCANVIDFTSRVATNQPPPVVYAVLSEVLSAS</sequence>
<protein>
    <recommendedName>
        <fullName evidence="3">PIN domain-containing protein</fullName>
    </recommendedName>
</protein>
<name>A0A934NC98_9BACT</name>
<dbReference type="Proteomes" id="UP000612893">
    <property type="component" value="Unassembled WGS sequence"/>
</dbReference>
<evidence type="ECO:0008006" key="3">
    <source>
        <dbReference type="Google" id="ProtNLM"/>
    </source>
</evidence>
<comment type="caution">
    <text evidence="1">The sequence shown here is derived from an EMBL/GenBank/DDBJ whole genome shotgun (WGS) entry which is preliminary data.</text>
</comment>
<evidence type="ECO:0000313" key="1">
    <source>
        <dbReference type="EMBL" id="MBJ7597142.1"/>
    </source>
</evidence>
<reference evidence="1" key="1">
    <citation type="submission" date="2020-10" db="EMBL/GenBank/DDBJ databases">
        <title>Ca. Dormibacterota MAGs.</title>
        <authorList>
            <person name="Montgomery K."/>
        </authorList>
    </citation>
    <scope>NUCLEOTIDE SEQUENCE [LARGE SCALE GENOMIC DNA]</scope>
    <source>
        <strain evidence="1">SC8812_S17_10</strain>
    </source>
</reference>
<keyword evidence="2" id="KW-1185">Reference proteome</keyword>
<accession>A0A934NC98</accession>
<proteinExistence type="predicted"/>